<dbReference type="Proteomes" id="UP001519290">
    <property type="component" value="Unassembled WGS sequence"/>
</dbReference>
<reference evidence="2 3" key="1">
    <citation type="submission" date="2021-03" db="EMBL/GenBank/DDBJ databases">
        <title>Sequencing the genomes of 1000 actinobacteria strains.</title>
        <authorList>
            <person name="Klenk H.-P."/>
        </authorList>
    </citation>
    <scope>NUCLEOTIDE SEQUENCE [LARGE SCALE GENOMIC DNA]</scope>
    <source>
        <strain evidence="2 3">DSM 14566</strain>
    </source>
</reference>
<evidence type="ECO:0000313" key="2">
    <source>
        <dbReference type="EMBL" id="MBP2382830.1"/>
    </source>
</evidence>
<evidence type="ECO:0008006" key="4">
    <source>
        <dbReference type="Google" id="ProtNLM"/>
    </source>
</evidence>
<keyword evidence="1" id="KW-0812">Transmembrane</keyword>
<feature type="transmembrane region" description="Helical" evidence="1">
    <location>
        <begin position="27"/>
        <end position="45"/>
    </location>
</feature>
<keyword evidence="3" id="KW-1185">Reference proteome</keyword>
<keyword evidence="1" id="KW-1133">Transmembrane helix</keyword>
<keyword evidence="1" id="KW-0472">Membrane</keyword>
<dbReference type="RefSeq" id="WP_209902919.1">
    <property type="nucleotide sequence ID" value="NZ_BAAAJW010000028.1"/>
</dbReference>
<protein>
    <recommendedName>
        <fullName evidence="4">Aa3-type cytochrome c oxidase subunit IV</fullName>
    </recommendedName>
</protein>
<evidence type="ECO:0000313" key="3">
    <source>
        <dbReference type="Proteomes" id="UP001519290"/>
    </source>
</evidence>
<proteinExistence type="predicted"/>
<comment type="caution">
    <text evidence="2">The sequence shown here is derived from an EMBL/GenBank/DDBJ whole genome shotgun (WGS) entry which is preliminary data.</text>
</comment>
<gene>
    <name evidence="2" type="ORF">JOF43_002787</name>
</gene>
<accession>A0ABS4X2Z7</accession>
<evidence type="ECO:0000256" key="1">
    <source>
        <dbReference type="SAM" id="Phobius"/>
    </source>
</evidence>
<organism evidence="2 3">
    <name type="scientific">Brachybacterium sacelli</name>
    <dbReference type="NCBI Taxonomy" id="173364"/>
    <lineage>
        <taxon>Bacteria</taxon>
        <taxon>Bacillati</taxon>
        <taxon>Actinomycetota</taxon>
        <taxon>Actinomycetes</taxon>
        <taxon>Micrococcales</taxon>
        <taxon>Dermabacteraceae</taxon>
        <taxon>Brachybacterium</taxon>
    </lineage>
</organism>
<name>A0ABS4X2Z7_9MICO</name>
<sequence length="46" mass="4926">MELGRGPRYEKDSDDLANSLSRGAVKAGLFVLVAIFILSLLVGVFS</sequence>
<dbReference type="EMBL" id="JAGIOD010000001">
    <property type="protein sequence ID" value="MBP2382830.1"/>
    <property type="molecule type" value="Genomic_DNA"/>
</dbReference>